<dbReference type="EMBL" id="CM016556">
    <property type="protein sequence ID" value="TKW16771.1"/>
    <property type="molecule type" value="Genomic_DNA"/>
</dbReference>
<evidence type="ECO:0000313" key="2">
    <source>
        <dbReference type="Proteomes" id="UP000298652"/>
    </source>
</evidence>
<reference evidence="1" key="1">
    <citation type="submission" date="2019-03" db="EMBL/GenBank/DDBJ databases">
        <title>WGS assembly of Setaria viridis.</title>
        <authorList>
            <person name="Huang P."/>
            <person name="Jenkins J."/>
            <person name="Grimwood J."/>
            <person name="Barry K."/>
            <person name="Healey A."/>
            <person name="Mamidi S."/>
            <person name="Sreedasyam A."/>
            <person name="Shu S."/>
            <person name="Feldman M."/>
            <person name="Wu J."/>
            <person name="Yu Y."/>
            <person name="Chen C."/>
            <person name="Johnson J."/>
            <person name="Rokhsar D."/>
            <person name="Baxter I."/>
            <person name="Schmutz J."/>
            <person name="Brutnell T."/>
            <person name="Kellogg E."/>
        </authorList>
    </citation>
    <scope>NUCLEOTIDE SEQUENCE [LARGE SCALE GENOMIC DNA]</scope>
</reference>
<gene>
    <name evidence="1" type="ORF">SEVIR_5G321466v2</name>
</gene>
<sequence length="61" mass="7060">MWVLWKTRNDMVFNNRIATTPVVVVHRMVAFLTEWKPLADKDLEKVEEVIGKLTKAYSGLA</sequence>
<protein>
    <submittedName>
        <fullName evidence="1">Uncharacterized protein</fullName>
    </submittedName>
</protein>
<keyword evidence="2" id="KW-1185">Reference proteome</keyword>
<evidence type="ECO:0000313" key="1">
    <source>
        <dbReference type="EMBL" id="TKW16771.1"/>
    </source>
</evidence>
<dbReference type="Gramene" id="TKW16771">
    <property type="protein sequence ID" value="TKW16771"/>
    <property type="gene ID" value="SEVIR_5G321466v2"/>
</dbReference>
<accession>A0A4U6UKA6</accession>
<dbReference type="AlphaFoldDB" id="A0A4U6UKA6"/>
<proteinExistence type="predicted"/>
<organism evidence="1 2">
    <name type="scientific">Setaria viridis</name>
    <name type="common">Green bristlegrass</name>
    <name type="synonym">Setaria italica subsp. viridis</name>
    <dbReference type="NCBI Taxonomy" id="4556"/>
    <lineage>
        <taxon>Eukaryota</taxon>
        <taxon>Viridiplantae</taxon>
        <taxon>Streptophyta</taxon>
        <taxon>Embryophyta</taxon>
        <taxon>Tracheophyta</taxon>
        <taxon>Spermatophyta</taxon>
        <taxon>Magnoliopsida</taxon>
        <taxon>Liliopsida</taxon>
        <taxon>Poales</taxon>
        <taxon>Poaceae</taxon>
        <taxon>PACMAD clade</taxon>
        <taxon>Panicoideae</taxon>
        <taxon>Panicodae</taxon>
        <taxon>Paniceae</taxon>
        <taxon>Cenchrinae</taxon>
        <taxon>Setaria</taxon>
    </lineage>
</organism>
<name>A0A4U6UKA6_SETVI</name>
<dbReference type="Proteomes" id="UP000298652">
    <property type="component" value="Chromosome 5"/>
</dbReference>